<dbReference type="Pfam" id="PF00069">
    <property type="entry name" value="Pkinase"/>
    <property type="match status" value="1"/>
</dbReference>
<dbReference type="SMART" id="SM00326">
    <property type="entry name" value="SH3"/>
    <property type="match status" value="1"/>
</dbReference>
<feature type="compositionally biased region" description="Basic and acidic residues" evidence="22">
    <location>
        <begin position="7"/>
        <end position="26"/>
    </location>
</feature>
<evidence type="ECO:0000259" key="23">
    <source>
        <dbReference type="PROSITE" id="PS50001"/>
    </source>
</evidence>
<proteinExistence type="inferred from homology"/>
<evidence type="ECO:0000256" key="15">
    <source>
        <dbReference type="ARBA" id="ARBA00047811"/>
    </source>
</evidence>
<keyword evidence="4" id="KW-0723">Serine/threonine-protein kinase</keyword>
<dbReference type="SMART" id="SM00220">
    <property type="entry name" value="S_TKc"/>
    <property type="match status" value="2"/>
</dbReference>
<evidence type="ECO:0000256" key="1">
    <source>
        <dbReference type="ARBA" id="ARBA00006485"/>
    </source>
</evidence>
<comment type="catalytic activity">
    <reaction evidence="16">
        <text>L-seryl-[protein] + ATP = O-phospho-L-seryl-[protein] + ADP + H(+)</text>
        <dbReference type="Rhea" id="RHEA:17989"/>
        <dbReference type="Rhea" id="RHEA-COMP:9863"/>
        <dbReference type="Rhea" id="RHEA-COMP:11604"/>
        <dbReference type="ChEBI" id="CHEBI:15378"/>
        <dbReference type="ChEBI" id="CHEBI:29999"/>
        <dbReference type="ChEBI" id="CHEBI:30616"/>
        <dbReference type="ChEBI" id="CHEBI:83421"/>
        <dbReference type="ChEBI" id="CHEBI:456216"/>
        <dbReference type="EC" id="2.7.11.22"/>
    </reaction>
</comment>
<dbReference type="PANTHER" id="PTHR24418">
    <property type="entry name" value="TYROSINE-PROTEIN KINASE"/>
    <property type="match status" value="1"/>
</dbReference>
<evidence type="ECO:0000256" key="16">
    <source>
        <dbReference type="ARBA" id="ARBA00048367"/>
    </source>
</evidence>
<dbReference type="Pfam" id="PF00018">
    <property type="entry name" value="SH3_1"/>
    <property type="match status" value="1"/>
</dbReference>
<comment type="similarity">
    <text evidence="1">Belongs to the protein kinase superfamily. CMGC Ser/Thr protein kinase family. CDC2/CDKX subfamily.</text>
</comment>
<evidence type="ECO:0000256" key="22">
    <source>
        <dbReference type="SAM" id="MobiDB-lite"/>
    </source>
</evidence>
<dbReference type="FunFam" id="3.30.200.20:FF:000049">
    <property type="entry name" value="cyclin-dependent kinase-like 1 isoform X1"/>
    <property type="match status" value="1"/>
</dbReference>
<dbReference type="Pfam" id="PF00017">
    <property type="entry name" value="SH2"/>
    <property type="match status" value="1"/>
</dbReference>
<feature type="binding site" evidence="20">
    <location>
        <position position="313"/>
    </location>
    <ligand>
        <name>ATP</name>
        <dbReference type="ChEBI" id="CHEBI:30616"/>
    </ligand>
</feature>
<dbReference type="SMART" id="SM00252">
    <property type="entry name" value="SH2"/>
    <property type="match status" value="1"/>
</dbReference>
<keyword evidence="11 18" id="KW-0727">SH2 domain</keyword>
<dbReference type="GO" id="GO:0004715">
    <property type="term" value="F:non-membrane spanning protein tyrosine kinase activity"/>
    <property type="evidence" value="ECO:0007669"/>
    <property type="project" value="UniProtKB-EC"/>
</dbReference>
<dbReference type="Gene3D" id="3.30.505.10">
    <property type="entry name" value="SH2 domain"/>
    <property type="match status" value="1"/>
</dbReference>
<dbReference type="SMART" id="SM00219">
    <property type="entry name" value="TyrKc"/>
    <property type="match status" value="1"/>
</dbReference>
<dbReference type="InterPro" id="IPR008266">
    <property type="entry name" value="Tyr_kinase_AS"/>
</dbReference>
<keyword evidence="13" id="KW-0449">Lipoprotein</keyword>
<accession>A0ABD0WKV1</accession>
<evidence type="ECO:0000256" key="7">
    <source>
        <dbReference type="ARBA" id="ARBA00022707"/>
    </source>
</evidence>
<dbReference type="InterPro" id="IPR008271">
    <property type="entry name" value="Ser/Thr_kinase_AS"/>
</dbReference>
<keyword evidence="5" id="KW-0597">Phosphoprotein</keyword>
<dbReference type="AlphaFoldDB" id="A0ABD0WKV1"/>
<keyword evidence="12 21" id="KW-0829">Tyrosine-protein kinase</keyword>
<evidence type="ECO:0000256" key="21">
    <source>
        <dbReference type="RuleBase" id="RU362096"/>
    </source>
</evidence>
<evidence type="ECO:0000256" key="10">
    <source>
        <dbReference type="ARBA" id="ARBA00022840"/>
    </source>
</evidence>
<dbReference type="InterPro" id="IPR011009">
    <property type="entry name" value="Kinase-like_dom_sf"/>
</dbReference>
<dbReference type="InterPro" id="IPR050198">
    <property type="entry name" value="Non-receptor_tyrosine_kinases"/>
</dbReference>
<evidence type="ECO:0000256" key="9">
    <source>
        <dbReference type="ARBA" id="ARBA00022777"/>
    </source>
</evidence>
<feature type="compositionally biased region" description="Basic residues" evidence="22">
    <location>
        <begin position="73"/>
        <end position="89"/>
    </location>
</feature>
<dbReference type="FunFam" id="3.30.200.20:FF:000053">
    <property type="entry name" value="Tyrosine-protein kinase"/>
    <property type="match status" value="1"/>
</dbReference>
<keyword evidence="7" id="KW-0519">Myristate</keyword>
<dbReference type="Gene3D" id="3.30.200.20">
    <property type="entry name" value="Phosphorylase Kinase, domain 1"/>
    <property type="match status" value="1"/>
</dbReference>
<keyword evidence="10 20" id="KW-0067">ATP-binding</keyword>
<evidence type="ECO:0000256" key="2">
    <source>
        <dbReference type="ARBA" id="ARBA00006529"/>
    </source>
</evidence>
<reference evidence="26 27" key="1">
    <citation type="submission" date="2024-06" db="EMBL/GenBank/DDBJ databases">
        <authorList>
            <person name="Pan Q."/>
            <person name="Wen M."/>
            <person name="Jouanno E."/>
            <person name="Zahm M."/>
            <person name="Klopp C."/>
            <person name="Cabau C."/>
            <person name="Louis A."/>
            <person name="Berthelot C."/>
            <person name="Parey E."/>
            <person name="Roest Crollius H."/>
            <person name="Montfort J."/>
            <person name="Robinson-Rechavi M."/>
            <person name="Bouchez O."/>
            <person name="Lampietro C."/>
            <person name="Lopez Roques C."/>
            <person name="Donnadieu C."/>
            <person name="Postlethwait J."/>
            <person name="Bobe J."/>
            <person name="Verreycken H."/>
            <person name="Guiguen Y."/>
        </authorList>
    </citation>
    <scope>NUCLEOTIDE SEQUENCE [LARGE SCALE GENOMIC DNA]</scope>
    <source>
        <strain evidence="26">Up_M1</strain>
        <tissue evidence="26">Testis</tissue>
    </source>
</reference>
<keyword evidence="6 21" id="KW-0808">Transferase</keyword>
<dbReference type="PRINTS" id="PR00401">
    <property type="entry name" value="SH2DOMAIN"/>
</dbReference>
<feature type="region of interest" description="Disordered" evidence="22">
    <location>
        <begin position="73"/>
        <end position="100"/>
    </location>
</feature>
<dbReference type="PRINTS" id="PR00109">
    <property type="entry name" value="TYRKINASE"/>
</dbReference>
<feature type="binding site" evidence="20">
    <location>
        <position position="606"/>
    </location>
    <ligand>
        <name>ATP</name>
        <dbReference type="ChEBI" id="CHEBI:30616"/>
    </ligand>
</feature>
<dbReference type="SUPFAM" id="SSF55550">
    <property type="entry name" value="SH2 domain"/>
    <property type="match status" value="1"/>
</dbReference>
<dbReference type="EC" id="2.7.10.2" evidence="21"/>
<feature type="domain" description="Protein kinase" evidence="25">
    <location>
        <begin position="285"/>
        <end position="538"/>
    </location>
</feature>
<comment type="caution">
    <text evidence="26">The sequence shown here is derived from an EMBL/GenBank/DDBJ whole genome shotgun (WGS) entry which is preliminary data.</text>
</comment>
<evidence type="ECO:0000313" key="27">
    <source>
        <dbReference type="Proteomes" id="UP001557470"/>
    </source>
</evidence>
<dbReference type="GO" id="GO:0004693">
    <property type="term" value="F:cyclin-dependent protein serine/threonine kinase activity"/>
    <property type="evidence" value="ECO:0007669"/>
    <property type="project" value="UniProtKB-EC"/>
</dbReference>
<comment type="catalytic activity">
    <reaction evidence="17 21">
        <text>L-tyrosyl-[protein] + ATP = O-phospho-L-tyrosyl-[protein] + ADP + H(+)</text>
        <dbReference type="Rhea" id="RHEA:10596"/>
        <dbReference type="Rhea" id="RHEA-COMP:10136"/>
        <dbReference type="Rhea" id="RHEA-COMP:20101"/>
        <dbReference type="ChEBI" id="CHEBI:15378"/>
        <dbReference type="ChEBI" id="CHEBI:30616"/>
        <dbReference type="ChEBI" id="CHEBI:46858"/>
        <dbReference type="ChEBI" id="CHEBI:61978"/>
        <dbReference type="ChEBI" id="CHEBI:456216"/>
        <dbReference type="EC" id="2.7.10.2"/>
    </reaction>
</comment>
<dbReference type="Gene3D" id="1.10.510.10">
    <property type="entry name" value="Transferase(Phosphotransferase) domain 1"/>
    <property type="match status" value="2"/>
</dbReference>
<comment type="similarity">
    <text evidence="2">Belongs to the protein kinase superfamily. STE Ser/Thr protein kinase family. MAP kinase kinase kinase subfamily.</text>
</comment>
<evidence type="ECO:0000256" key="5">
    <source>
        <dbReference type="ARBA" id="ARBA00022553"/>
    </source>
</evidence>
<keyword evidence="9 21" id="KW-0418">Kinase</keyword>
<dbReference type="InterPro" id="IPR036028">
    <property type="entry name" value="SH3-like_dom_sf"/>
</dbReference>
<evidence type="ECO:0000259" key="24">
    <source>
        <dbReference type="PROSITE" id="PS50002"/>
    </source>
</evidence>
<dbReference type="PROSITE" id="PS00109">
    <property type="entry name" value="PROTEIN_KINASE_TYR"/>
    <property type="match status" value="1"/>
</dbReference>
<evidence type="ECO:0000259" key="25">
    <source>
        <dbReference type="PROSITE" id="PS50011"/>
    </source>
</evidence>
<dbReference type="InterPro" id="IPR001452">
    <property type="entry name" value="SH3_domain"/>
</dbReference>
<dbReference type="InterPro" id="IPR000719">
    <property type="entry name" value="Prot_kinase_dom"/>
</dbReference>
<dbReference type="Proteomes" id="UP001557470">
    <property type="component" value="Unassembled WGS sequence"/>
</dbReference>
<keyword evidence="8 20" id="KW-0547">Nucleotide-binding</keyword>
<evidence type="ECO:0000256" key="20">
    <source>
        <dbReference type="PROSITE-ProRule" id="PRU10141"/>
    </source>
</evidence>
<dbReference type="PROSITE" id="PS00107">
    <property type="entry name" value="PROTEIN_KINASE_ATP"/>
    <property type="match status" value="2"/>
</dbReference>
<evidence type="ECO:0000256" key="6">
    <source>
        <dbReference type="ARBA" id="ARBA00022679"/>
    </source>
</evidence>
<dbReference type="FunFam" id="1.10.510.10:FF:000052">
    <property type="entry name" value="Tyrosine-protein kinase"/>
    <property type="match status" value="1"/>
</dbReference>
<dbReference type="Gene3D" id="2.30.30.40">
    <property type="entry name" value="SH3 Domains"/>
    <property type="match status" value="1"/>
</dbReference>
<evidence type="ECO:0000256" key="3">
    <source>
        <dbReference type="ARBA" id="ARBA00022443"/>
    </source>
</evidence>
<dbReference type="InterPro" id="IPR001245">
    <property type="entry name" value="Ser-Thr/Tyr_kinase_cat_dom"/>
</dbReference>
<dbReference type="SUPFAM" id="SSF50044">
    <property type="entry name" value="SH3-domain"/>
    <property type="match status" value="1"/>
</dbReference>
<evidence type="ECO:0000256" key="4">
    <source>
        <dbReference type="ARBA" id="ARBA00022527"/>
    </source>
</evidence>
<feature type="domain" description="Protein kinase" evidence="25">
    <location>
        <begin position="576"/>
        <end position="753"/>
    </location>
</feature>
<feature type="domain" description="SH2" evidence="23">
    <location>
        <begin position="165"/>
        <end position="260"/>
    </location>
</feature>
<evidence type="ECO:0000313" key="26">
    <source>
        <dbReference type="EMBL" id="KAL0970613.1"/>
    </source>
</evidence>
<dbReference type="PRINTS" id="PR00452">
    <property type="entry name" value="SH3DOMAIN"/>
</dbReference>
<evidence type="ECO:0000256" key="17">
    <source>
        <dbReference type="ARBA" id="ARBA00051245"/>
    </source>
</evidence>
<evidence type="ECO:0000256" key="11">
    <source>
        <dbReference type="ARBA" id="ARBA00022999"/>
    </source>
</evidence>
<protein>
    <recommendedName>
        <fullName evidence="21">Tyrosine-protein kinase</fullName>
        <ecNumber evidence="21">2.7.10.2</ecNumber>
    </recommendedName>
</protein>
<dbReference type="GO" id="GO:0005524">
    <property type="term" value="F:ATP binding"/>
    <property type="evidence" value="ECO:0007669"/>
    <property type="project" value="UniProtKB-UniRule"/>
</dbReference>
<feature type="domain" description="SH3" evidence="24">
    <location>
        <begin position="99"/>
        <end position="159"/>
    </location>
</feature>
<dbReference type="InterPro" id="IPR036860">
    <property type="entry name" value="SH2_dom_sf"/>
</dbReference>
<evidence type="ECO:0000256" key="18">
    <source>
        <dbReference type="PROSITE-ProRule" id="PRU00191"/>
    </source>
</evidence>
<dbReference type="EMBL" id="JAGEUA010000007">
    <property type="protein sequence ID" value="KAL0970613.1"/>
    <property type="molecule type" value="Genomic_DNA"/>
</dbReference>
<gene>
    <name evidence="26" type="ORF">UPYG_G00244430</name>
</gene>
<comment type="function">
    <text evidence="14">Required for proper chemotaxis and phagocytosis; proper spatiotemporal control of F-actin levels in chemotaxing cells. Negative regulator of the PI3K (phosphatidylinositol 3 kinase) pathway. Predominantly phosphorylates serines and threonines and tyrosines at a lower level.</text>
</comment>
<keyword evidence="3 19" id="KW-0728">SH3 domain</keyword>
<dbReference type="Pfam" id="PF07714">
    <property type="entry name" value="PK_Tyr_Ser-Thr"/>
    <property type="match status" value="1"/>
</dbReference>
<feature type="non-terminal residue" evidence="26">
    <location>
        <position position="1"/>
    </location>
</feature>
<comment type="catalytic activity">
    <reaction evidence="15">
        <text>L-threonyl-[protein] + ATP = O-phospho-L-threonyl-[protein] + ADP + H(+)</text>
        <dbReference type="Rhea" id="RHEA:46608"/>
        <dbReference type="Rhea" id="RHEA-COMP:11060"/>
        <dbReference type="Rhea" id="RHEA-COMP:11605"/>
        <dbReference type="ChEBI" id="CHEBI:15378"/>
        <dbReference type="ChEBI" id="CHEBI:30013"/>
        <dbReference type="ChEBI" id="CHEBI:30616"/>
        <dbReference type="ChEBI" id="CHEBI:61977"/>
        <dbReference type="ChEBI" id="CHEBI:456216"/>
        <dbReference type="EC" id="2.7.11.22"/>
    </reaction>
</comment>
<evidence type="ECO:0000256" key="19">
    <source>
        <dbReference type="PROSITE-ProRule" id="PRU00192"/>
    </source>
</evidence>
<dbReference type="InterPro" id="IPR000980">
    <property type="entry name" value="SH2"/>
</dbReference>
<keyword evidence="27" id="KW-1185">Reference proteome</keyword>
<feature type="region of interest" description="Disordered" evidence="22">
    <location>
        <begin position="1"/>
        <end position="26"/>
    </location>
</feature>
<dbReference type="InterPro" id="IPR020635">
    <property type="entry name" value="Tyr_kinase_cat_dom"/>
</dbReference>
<dbReference type="PROSITE" id="PS50001">
    <property type="entry name" value="SH2"/>
    <property type="match status" value="1"/>
</dbReference>
<dbReference type="PROSITE" id="PS50002">
    <property type="entry name" value="SH3"/>
    <property type="match status" value="1"/>
</dbReference>
<organism evidence="26 27">
    <name type="scientific">Umbra pygmaea</name>
    <name type="common">Eastern mudminnow</name>
    <dbReference type="NCBI Taxonomy" id="75934"/>
    <lineage>
        <taxon>Eukaryota</taxon>
        <taxon>Metazoa</taxon>
        <taxon>Chordata</taxon>
        <taxon>Craniata</taxon>
        <taxon>Vertebrata</taxon>
        <taxon>Euteleostomi</taxon>
        <taxon>Actinopterygii</taxon>
        <taxon>Neopterygii</taxon>
        <taxon>Teleostei</taxon>
        <taxon>Protacanthopterygii</taxon>
        <taxon>Esociformes</taxon>
        <taxon>Umbridae</taxon>
        <taxon>Umbra</taxon>
    </lineage>
</organism>
<evidence type="ECO:0000256" key="8">
    <source>
        <dbReference type="ARBA" id="ARBA00022741"/>
    </source>
</evidence>
<evidence type="ECO:0000256" key="14">
    <source>
        <dbReference type="ARBA" id="ARBA00025089"/>
    </source>
</evidence>
<dbReference type="InterPro" id="IPR017441">
    <property type="entry name" value="Protein_kinase_ATP_BS"/>
</dbReference>
<sequence>LTPKYSTDQRETESQRRVANERREVKTQRKYTRTMISSKHSIYSIFCCCCSVESREISTRVKLERETPLCFKRRSHGNGHRMDRSRRKLPPPPPDSDEGADLQVVAMYDFTAKEDSDLTLVQGEPYTILHKQDQLWWRAQDKHGNKGFIPSNYVTETDRIEANQWYCQNITRSEAEQMLRKEAKEGGYVVRESSQQGCYTVSLYTKALGINGGIRHYQIKISDSGSFYLCEKHIFSSIPDLINYHNHNAAGLVTRLRYPVGPIGRCIPATPGFSSEKWEIDPSELTLMKEVGSGQFGVVRLGKWRAVCKVAIKTINEGAMLEEDFIEEAKIMMRLCHPKLVQLYGVCTRQRPLCIVTEFLENGCLLNYLRQRCGTLTTTCLLSICQDACEGMEYLETHSFIHRDLAARNCLVSDSNVVKVCDFGMTRYVLDNQYTSSTGSKFPVKWSPPEVLHYNKFSSKSDVWSFGVLMWEVFSEGKTPFDGRTNVEVVDDITGGHRLYRPQKASSKVYQLMYHCWHEKPQGRPSFSELLDNIRKLAEMESVSCCALERSWTQTGKQIRLTTHNTHWSCLQPGWYENIGLVGEGSYGTVMKCRHKETGRIVAVKKFLESDHDKTVKKIALREINMLKQLHHQNLVSLLEVWKRRRRWYLVFEFVERTVLDDLEQSPTGLDYSCVRRYLYQILRAVSFCHQHSVIHRDIKPENILVSQGGVVKLCDFGFARTMAAPGESYTDYVATRWYRPPELLVGDTKYGK</sequence>
<dbReference type="PROSITE" id="PS00108">
    <property type="entry name" value="PROTEIN_KINASE_ST"/>
    <property type="match status" value="1"/>
</dbReference>
<dbReference type="PROSITE" id="PS50011">
    <property type="entry name" value="PROTEIN_KINASE_DOM"/>
    <property type="match status" value="2"/>
</dbReference>
<evidence type="ECO:0000256" key="12">
    <source>
        <dbReference type="ARBA" id="ARBA00023137"/>
    </source>
</evidence>
<dbReference type="SUPFAM" id="SSF56112">
    <property type="entry name" value="Protein kinase-like (PK-like)"/>
    <property type="match status" value="2"/>
</dbReference>
<name>A0ABD0WKV1_UMBPY</name>
<comment type="similarity">
    <text evidence="21">Belongs to the protein kinase superfamily. Tyr protein kinase family.</text>
</comment>
<evidence type="ECO:0000256" key="13">
    <source>
        <dbReference type="ARBA" id="ARBA00023288"/>
    </source>
</evidence>